<keyword evidence="6" id="KW-1185">Reference proteome</keyword>
<evidence type="ECO:0000313" key="6">
    <source>
        <dbReference type="Proteomes" id="UP000659654"/>
    </source>
</evidence>
<evidence type="ECO:0000313" key="4">
    <source>
        <dbReference type="EMBL" id="CAG9102651.1"/>
    </source>
</evidence>
<evidence type="ECO:0000313" key="7">
    <source>
        <dbReference type="WBParaSite" id="BXY_1558000.1"/>
    </source>
</evidence>
<organism evidence="5 7">
    <name type="scientific">Bursaphelenchus xylophilus</name>
    <name type="common">Pinewood nematode worm</name>
    <name type="synonym">Aphelenchoides xylophilus</name>
    <dbReference type="NCBI Taxonomy" id="6326"/>
    <lineage>
        <taxon>Eukaryota</taxon>
        <taxon>Metazoa</taxon>
        <taxon>Ecdysozoa</taxon>
        <taxon>Nematoda</taxon>
        <taxon>Chromadorea</taxon>
        <taxon>Rhabditida</taxon>
        <taxon>Tylenchina</taxon>
        <taxon>Tylenchomorpha</taxon>
        <taxon>Aphelenchoidea</taxon>
        <taxon>Aphelenchoididae</taxon>
        <taxon>Bursaphelenchus</taxon>
    </lineage>
</organism>
<evidence type="ECO:0000313" key="5">
    <source>
        <dbReference type="Proteomes" id="UP000095284"/>
    </source>
</evidence>
<reference evidence="4" key="2">
    <citation type="submission" date="2020-08" db="EMBL/GenBank/DDBJ databases">
        <authorList>
            <person name="Kikuchi T."/>
        </authorList>
    </citation>
    <scope>NUCLEOTIDE SEQUENCE</scope>
    <source>
        <strain evidence="3">Ka4C1</strain>
    </source>
</reference>
<dbReference type="SMR" id="A0A1I7SRB6"/>
<dbReference type="Proteomes" id="UP000095284">
    <property type="component" value="Unplaced"/>
</dbReference>
<evidence type="ECO:0000313" key="3">
    <source>
        <dbReference type="EMBL" id="CAD5218074.1"/>
    </source>
</evidence>
<dbReference type="AlphaFoldDB" id="A0A1I7SRB6"/>
<sequence length="516" mass="57141">MRWLRVLIWVACTVGLVSAFTVGNQAEGMEKVVELAGGHHGKDNANNSTVEAVAIFKHAFQFFRNMLTKTSTAITTFGNQSEDSYPVGPPIFKNIVHNTNNKGKVNQTSAHGHIDELLERMSSGERKNAIDIAEENNNTATINLTTRGDANQTEIVDSIEESVAHATTKVLPFSGLTSSKHKGLAEVTTGAAQNGHTSRHTTTTSQNLRVSQDILSDHNKTDATSPTLKIEADSRAHATTKVLMPEVDEFRSDDNRTKDEITAETTISPEKHRLANPTTKILGDRDITGLSGLRFDPEIERELKNDEVFLPGKAAASSKSRGSMDLKQVTTPSTKQNKKRIKFQLPNLDNIDYGSGQEPSATKTMTEKYEKSIVGNLQHRKMRSTHEEFVKSLKNKPKNRPASHKSSAVLKIFQRMNSTKVPAHLNGFVGRDDPIEYDYEGEDEVLESSGDPREGSYNAKKSGSQLNNEQAEIEQQIKELEETVERLNEEFNKGNSKSSEGTLNKFHPVFIISKKN</sequence>
<feature type="compositionally biased region" description="Polar residues" evidence="1">
    <location>
        <begin position="459"/>
        <end position="468"/>
    </location>
</feature>
<dbReference type="EMBL" id="CAJFCV020000002">
    <property type="protein sequence ID" value="CAG9102651.1"/>
    <property type="molecule type" value="Genomic_DNA"/>
</dbReference>
<keyword evidence="2" id="KW-0732">Signal</keyword>
<feature type="region of interest" description="Disordered" evidence="1">
    <location>
        <begin position="443"/>
        <end position="468"/>
    </location>
</feature>
<feature type="chain" id="PRO_5036022265" evidence="2">
    <location>
        <begin position="20"/>
        <end position="516"/>
    </location>
</feature>
<gene>
    <name evidence="3" type="ORF">BXYJ_LOCUS5467</name>
</gene>
<dbReference type="Proteomes" id="UP000659654">
    <property type="component" value="Unassembled WGS sequence"/>
</dbReference>
<reference evidence="7" key="1">
    <citation type="submission" date="2016-11" db="UniProtKB">
        <authorList>
            <consortium name="WormBaseParasite"/>
        </authorList>
    </citation>
    <scope>IDENTIFICATION</scope>
</reference>
<dbReference type="EMBL" id="CAJFDI010000002">
    <property type="protein sequence ID" value="CAD5218074.1"/>
    <property type="molecule type" value="Genomic_DNA"/>
</dbReference>
<accession>A0A1I7SRB6</accession>
<evidence type="ECO:0000256" key="2">
    <source>
        <dbReference type="SAM" id="SignalP"/>
    </source>
</evidence>
<evidence type="ECO:0000256" key="1">
    <source>
        <dbReference type="SAM" id="MobiDB-lite"/>
    </source>
</evidence>
<feature type="region of interest" description="Disordered" evidence="1">
    <location>
        <begin position="314"/>
        <end position="337"/>
    </location>
</feature>
<dbReference type="Proteomes" id="UP000582659">
    <property type="component" value="Unassembled WGS sequence"/>
</dbReference>
<protein>
    <submittedName>
        <fullName evidence="3">(pine wood nematode) hypothetical protein</fullName>
    </submittedName>
</protein>
<feature type="signal peptide" evidence="2">
    <location>
        <begin position="1"/>
        <end position="19"/>
    </location>
</feature>
<dbReference type="WBParaSite" id="BXY_1558000.1">
    <property type="protein sequence ID" value="BXY_1558000.1"/>
    <property type="gene ID" value="BXY_1558000"/>
</dbReference>
<name>A0A1I7SRB6_BURXY</name>
<proteinExistence type="predicted"/>